<proteinExistence type="predicted"/>
<dbReference type="Proteomes" id="UP001209885">
    <property type="component" value="Unassembled WGS sequence"/>
</dbReference>
<evidence type="ECO:0000256" key="1">
    <source>
        <dbReference type="SAM" id="SignalP"/>
    </source>
</evidence>
<gene>
    <name evidence="2" type="ORF">OO013_09585</name>
</gene>
<feature type="signal peptide" evidence="1">
    <location>
        <begin position="1"/>
        <end position="21"/>
    </location>
</feature>
<protein>
    <recommendedName>
        <fullName evidence="4">Peptidase C39-like domain-containing protein</fullName>
    </recommendedName>
</protein>
<organism evidence="2 3">
    <name type="scientific">Mangrovivirga halotolerans</name>
    <dbReference type="NCBI Taxonomy" id="2993936"/>
    <lineage>
        <taxon>Bacteria</taxon>
        <taxon>Pseudomonadati</taxon>
        <taxon>Bacteroidota</taxon>
        <taxon>Cytophagia</taxon>
        <taxon>Cytophagales</taxon>
        <taxon>Mangrovivirgaceae</taxon>
        <taxon>Mangrovivirga</taxon>
    </lineage>
</organism>
<dbReference type="InterPro" id="IPR022118">
    <property type="entry name" value="Peptidase_C70_AvrRpt2"/>
</dbReference>
<evidence type="ECO:0000313" key="3">
    <source>
        <dbReference type="Proteomes" id="UP001209885"/>
    </source>
</evidence>
<keyword evidence="1" id="KW-0732">Signal</keyword>
<keyword evidence="3" id="KW-1185">Reference proteome</keyword>
<evidence type="ECO:0000313" key="2">
    <source>
        <dbReference type="EMBL" id="MCX2744117.1"/>
    </source>
</evidence>
<reference evidence="2 3" key="1">
    <citation type="submission" date="2022-11" db="EMBL/GenBank/DDBJ databases">
        <title>The characterization of three novel Bacteroidetes species and genomic analysis of their roles in tidal elemental geochemical cycles.</title>
        <authorList>
            <person name="Ma K."/>
        </authorList>
    </citation>
    <scope>NUCLEOTIDE SEQUENCE [LARGE SCALE GENOMIC DNA]</scope>
    <source>
        <strain evidence="2 3">M17</strain>
    </source>
</reference>
<accession>A0ABT3RRA8</accession>
<evidence type="ECO:0008006" key="4">
    <source>
        <dbReference type="Google" id="ProtNLM"/>
    </source>
</evidence>
<comment type="caution">
    <text evidence="2">The sequence shown here is derived from an EMBL/GenBank/DDBJ whole genome shotgun (WGS) entry which is preliminary data.</text>
</comment>
<dbReference type="Pfam" id="PF12385">
    <property type="entry name" value="Peptidase_C70"/>
    <property type="match status" value="1"/>
</dbReference>
<feature type="chain" id="PRO_5046311347" description="Peptidase C39-like domain-containing protein" evidence="1">
    <location>
        <begin position="22"/>
        <end position="258"/>
    </location>
</feature>
<name>A0ABT3RRA8_9BACT</name>
<sequence>MKYLLKMLALMLLYTSCGEKADTKQLPFLKESSIDQNPCVKCTQEIQMELAKCLNSARSDQSKIDECNKKASEKWTSKCKDICSPSIVKSSSVRVDYEVSSVPAIKQPYSMACWATAYTMLYSWKKKQSFTILDALSRFPSSNNYVKIFRENKGINEVEEQKFYDLVGLNVIQGLNPSIKGWFSLLKENGPLSITVDSNPPLGTIHALVIIGINGDGSDKTKIKYIDPGDGGVHEVSFSKFISLYEGSSKWSNQIIHY</sequence>
<dbReference type="RefSeq" id="WP_266056583.1">
    <property type="nucleotide sequence ID" value="NZ_JAPFQN010000005.1"/>
</dbReference>
<dbReference type="EMBL" id="JAPFQN010000005">
    <property type="protein sequence ID" value="MCX2744117.1"/>
    <property type="molecule type" value="Genomic_DNA"/>
</dbReference>